<organism evidence="2 3">
    <name type="scientific">Punica granatum</name>
    <name type="common">Pomegranate</name>
    <dbReference type="NCBI Taxonomy" id="22663"/>
    <lineage>
        <taxon>Eukaryota</taxon>
        <taxon>Viridiplantae</taxon>
        <taxon>Streptophyta</taxon>
        <taxon>Embryophyta</taxon>
        <taxon>Tracheophyta</taxon>
        <taxon>Spermatophyta</taxon>
        <taxon>Magnoliopsida</taxon>
        <taxon>eudicotyledons</taxon>
        <taxon>Gunneridae</taxon>
        <taxon>Pentapetalae</taxon>
        <taxon>rosids</taxon>
        <taxon>malvids</taxon>
        <taxon>Myrtales</taxon>
        <taxon>Lythraceae</taxon>
        <taxon>Punica</taxon>
    </lineage>
</organism>
<protein>
    <submittedName>
        <fullName evidence="2">Uncharacterized protein</fullName>
    </submittedName>
</protein>
<feature type="region of interest" description="Disordered" evidence="1">
    <location>
        <begin position="80"/>
        <end position="105"/>
    </location>
</feature>
<reference evidence="3" key="1">
    <citation type="journal article" date="2017" name="Plant J.">
        <title>The pomegranate (Punica granatum L.) genome and the genomics of punicalagin biosynthesis.</title>
        <authorList>
            <person name="Qin G."/>
            <person name="Xu C."/>
            <person name="Ming R."/>
            <person name="Tang H."/>
            <person name="Guyot R."/>
            <person name="Kramer E.M."/>
            <person name="Hu Y."/>
            <person name="Yi X."/>
            <person name="Qi Y."/>
            <person name="Xu X."/>
            <person name="Gao Z."/>
            <person name="Pan H."/>
            <person name="Jian J."/>
            <person name="Tian Y."/>
            <person name="Yue Z."/>
            <person name="Xu Y."/>
        </authorList>
    </citation>
    <scope>NUCLEOTIDE SEQUENCE [LARGE SCALE GENOMIC DNA]</scope>
    <source>
        <strain evidence="3">cv. Dabenzi</strain>
    </source>
</reference>
<sequence>MLTFALTHSWNLGDRNWRHTATRLVSVLGWRKGITSMFPKKSTLRSQPSLNHRRHTPRHLSLLQVYSRCTPALFQHISRPRRLRGRLNHRPHQLPPPPMTKPALRLSRARSIKWPLTWRSYSPCSEDLTGPPRVPHPRRDRG</sequence>
<dbReference type="AlphaFoldDB" id="A0A218VWZ9"/>
<name>A0A218VWZ9_PUNGR</name>
<gene>
    <name evidence="2" type="ORF">CDL15_Pgr028287</name>
</gene>
<evidence type="ECO:0000313" key="3">
    <source>
        <dbReference type="Proteomes" id="UP000197138"/>
    </source>
</evidence>
<proteinExistence type="predicted"/>
<accession>A0A218VWZ9</accession>
<evidence type="ECO:0000313" key="2">
    <source>
        <dbReference type="EMBL" id="OWM65104.1"/>
    </source>
</evidence>
<feature type="compositionally biased region" description="Basic residues" evidence="1">
    <location>
        <begin position="80"/>
        <end position="92"/>
    </location>
</feature>
<evidence type="ECO:0000256" key="1">
    <source>
        <dbReference type="SAM" id="MobiDB-lite"/>
    </source>
</evidence>
<dbReference type="EMBL" id="MTKT01005709">
    <property type="protein sequence ID" value="OWM65104.1"/>
    <property type="molecule type" value="Genomic_DNA"/>
</dbReference>
<comment type="caution">
    <text evidence="2">The sequence shown here is derived from an EMBL/GenBank/DDBJ whole genome shotgun (WGS) entry which is preliminary data.</text>
</comment>
<dbReference type="Proteomes" id="UP000197138">
    <property type="component" value="Unassembled WGS sequence"/>
</dbReference>